<dbReference type="eggNOG" id="COG0665">
    <property type="taxonomic scope" value="Bacteria"/>
</dbReference>
<comment type="cofactor">
    <cofactor evidence="1">
        <name>FAD</name>
        <dbReference type="ChEBI" id="CHEBI:57692"/>
    </cofactor>
</comment>
<sequence length="366" mass="39792">MRTVGIIGGGIIGATAAFYLTKQPDLQVTLFDSGRGQATKAASGIISPWLSKRRNKRWYSLAQSGAEFYEQLVHDADLDKSVYEQTGTIVTRKDAQAVDELYDLAKSRAKTTSAIGEVRKVSAAEITDLMPIVSCDESGIYVSGGAKINGEGLVEKLLFHAKNNGLKLVNEQVSLVNENTVRTKSDQFVFSNLVLSPGAFLKQLLEPLNYHVDIRPQKGQLVDMRISNQVTDEMPVMMPESENDIIPFKDGIVTIGATHENDEGFDLTPTNTEINNLLNSGTKFVTELKSAERLGVRIGTRGYTSDFAPFFGELTANMYVAGGLGSSGLTTGPIIGKLISDWISSQTPPADLDLLTKPVSNYIYSK</sequence>
<dbReference type="EMBL" id="CP018906">
    <property type="protein sequence ID" value="AQW22062.1"/>
    <property type="molecule type" value="Genomic_DNA"/>
</dbReference>
<dbReference type="InterPro" id="IPR036188">
    <property type="entry name" value="FAD/NAD-bd_sf"/>
</dbReference>
<proteinExistence type="inferred from homology"/>
<evidence type="ECO:0000256" key="1">
    <source>
        <dbReference type="ARBA" id="ARBA00001974"/>
    </source>
</evidence>
<dbReference type="RefSeq" id="WP_035167153.1">
    <property type="nucleotide sequence ID" value="NZ_CP018906.1"/>
</dbReference>
<dbReference type="InterPro" id="IPR006076">
    <property type="entry name" value="FAD-dep_OxRdtase"/>
</dbReference>
<organism evidence="6 7">
    <name type="scientific">Lentilactobacillus curieae</name>
    <dbReference type="NCBI Taxonomy" id="1138822"/>
    <lineage>
        <taxon>Bacteria</taxon>
        <taxon>Bacillati</taxon>
        <taxon>Bacillota</taxon>
        <taxon>Bacilli</taxon>
        <taxon>Lactobacillales</taxon>
        <taxon>Lactobacillaceae</taxon>
        <taxon>Lentilactobacillus</taxon>
    </lineage>
</organism>
<dbReference type="PANTHER" id="PTHR13847:SF286">
    <property type="entry name" value="D-AMINO ACID DEHYDROGENASE"/>
    <property type="match status" value="1"/>
</dbReference>
<dbReference type="AlphaFoldDB" id="A0A1S6QKA5"/>
<evidence type="ECO:0000256" key="4">
    <source>
        <dbReference type="ARBA" id="ARBA00023002"/>
    </source>
</evidence>
<evidence type="ECO:0000256" key="2">
    <source>
        <dbReference type="ARBA" id="ARBA00009410"/>
    </source>
</evidence>
<dbReference type="KEGG" id="lcu:PL11_009080"/>
<evidence type="ECO:0000313" key="6">
    <source>
        <dbReference type="EMBL" id="AQW22062.1"/>
    </source>
</evidence>
<protein>
    <recommendedName>
        <fullName evidence="5">FAD dependent oxidoreductase domain-containing protein</fullName>
    </recommendedName>
</protein>
<dbReference type="SUPFAM" id="SSF51905">
    <property type="entry name" value="FAD/NAD(P)-binding domain"/>
    <property type="match status" value="1"/>
</dbReference>
<reference evidence="6 7" key="1">
    <citation type="journal article" date="2015" name="Genome Announc.">
        <title>Genome Sequence of Lactobacillus curieae CCTCC M 2011381T, a Novel Producer of Gamma-aminobutyric Acid.</title>
        <authorList>
            <person name="Wang Y."/>
            <person name="Wang Y."/>
            <person name="Lang C."/>
            <person name="Wei D."/>
            <person name="Xu P."/>
            <person name="Xie J."/>
        </authorList>
    </citation>
    <scope>NUCLEOTIDE SEQUENCE [LARGE SCALE GENOMIC DNA]</scope>
    <source>
        <strain evidence="6 7">CCTCC M 2011381</strain>
    </source>
</reference>
<dbReference type="Pfam" id="PF01266">
    <property type="entry name" value="DAO"/>
    <property type="match status" value="1"/>
</dbReference>
<feature type="domain" description="FAD dependent oxidoreductase" evidence="5">
    <location>
        <begin position="4"/>
        <end position="342"/>
    </location>
</feature>
<accession>A0A1S6QKA5</accession>
<dbReference type="Gene3D" id="3.50.50.60">
    <property type="entry name" value="FAD/NAD(P)-binding domain"/>
    <property type="match status" value="1"/>
</dbReference>
<dbReference type="Proteomes" id="UP000030361">
    <property type="component" value="Chromosome"/>
</dbReference>
<dbReference type="GO" id="GO:0016491">
    <property type="term" value="F:oxidoreductase activity"/>
    <property type="evidence" value="ECO:0007669"/>
    <property type="project" value="UniProtKB-KW"/>
</dbReference>
<evidence type="ECO:0000256" key="3">
    <source>
        <dbReference type="ARBA" id="ARBA00022630"/>
    </source>
</evidence>
<keyword evidence="7" id="KW-1185">Reference proteome</keyword>
<evidence type="ECO:0000313" key="7">
    <source>
        <dbReference type="Proteomes" id="UP000030361"/>
    </source>
</evidence>
<dbReference type="PANTHER" id="PTHR13847">
    <property type="entry name" value="SARCOSINE DEHYDROGENASE-RELATED"/>
    <property type="match status" value="1"/>
</dbReference>
<gene>
    <name evidence="6" type="ORF">PL11_009080</name>
</gene>
<dbReference type="OrthoDB" id="9805337at2"/>
<dbReference type="Gene3D" id="3.30.9.10">
    <property type="entry name" value="D-Amino Acid Oxidase, subunit A, domain 2"/>
    <property type="match status" value="1"/>
</dbReference>
<comment type="similarity">
    <text evidence="2">Belongs to the DadA oxidoreductase family.</text>
</comment>
<keyword evidence="3" id="KW-0285">Flavoprotein</keyword>
<dbReference type="GO" id="GO:0005737">
    <property type="term" value="C:cytoplasm"/>
    <property type="evidence" value="ECO:0007669"/>
    <property type="project" value="TreeGrafter"/>
</dbReference>
<evidence type="ECO:0000259" key="5">
    <source>
        <dbReference type="Pfam" id="PF01266"/>
    </source>
</evidence>
<keyword evidence="4" id="KW-0560">Oxidoreductase</keyword>
<dbReference type="SUPFAM" id="SSF54373">
    <property type="entry name" value="FAD-linked reductases, C-terminal domain"/>
    <property type="match status" value="1"/>
</dbReference>
<name>A0A1S6QKA5_9LACO</name>